<dbReference type="Gene3D" id="1.10.10.10">
    <property type="entry name" value="Winged helix-like DNA-binding domain superfamily/Winged helix DNA-binding domain"/>
    <property type="match status" value="2"/>
</dbReference>
<organism evidence="5 6">
    <name type="scientific">Galactobacter valiniphilus</name>
    <dbReference type="NCBI Taxonomy" id="2676122"/>
    <lineage>
        <taxon>Bacteria</taxon>
        <taxon>Bacillati</taxon>
        <taxon>Actinomycetota</taxon>
        <taxon>Actinomycetes</taxon>
        <taxon>Micrococcales</taxon>
        <taxon>Micrococcaceae</taxon>
        <taxon>Galactobacter</taxon>
    </lineage>
</organism>
<keyword evidence="2" id="KW-0132">Cell division</keyword>
<dbReference type="InterPro" id="IPR005234">
    <property type="entry name" value="ScpB_csome_segregation"/>
</dbReference>
<evidence type="ECO:0000313" key="5">
    <source>
        <dbReference type="EMBL" id="RII42797.1"/>
    </source>
</evidence>
<name>A0A399JE09_9MICC</name>
<accession>A0A399JE09</accession>
<dbReference type="InterPro" id="IPR036390">
    <property type="entry name" value="WH_DNA-bd_sf"/>
</dbReference>
<evidence type="ECO:0000256" key="3">
    <source>
        <dbReference type="ARBA" id="ARBA00022829"/>
    </source>
</evidence>
<dbReference type="PIRSF" id="PIRSF019345">
    <property type="entry name" value="ScpB"/>
    <property type="match status" value="1"/>
</dbReference>
<proteinExistence type="predicted"/>
<dbReference type="PANTHER" id="PTHR34298">
    <property type="entry name" value="SEGREGATION AND CONDENSATION PROTEIN B"/>
    <property type="match status" value="1"/>
</dbReference>
<dbReference type="GO" id="GO:0051304">
    <property type="term" value="P:chromosome separation"/>
    <property type="evidence" value="ECO:0007669"/>
    <property type="project" value="InterPro"/>
</dbReference>
<dbReference type="EMBL" id="QQXK01000008">
    <property type="protein sequence ID" value="RII42797.1"/>
    <property type="molecule type" value="Genomic_DNA"/>
</dbReference>
<dbReference type="InterPro" id="IPR036388">
    <property type="entry name" value="WH-like_DNA-bd_sf"/>
</dbReference>
<evidence type="ECO:0000256" key="1">
    <source>
        <dbReference type="ARBA" id="ARBA00022490"/>
    </source>
</evidence>
<sequence>MSEQHGAERDGAEQLAALEAVLMVIEAPASLEELAGAIEASEVRTHELLQELREDYDGLRGTRVRGFELRHVGGGWRIAARAAHAEPVSRLVLEGQTARLSQAALETLAVIAYRQPVSRARVGAIRGVNVDGVVRTLVARGLISETGTDKETGASLFGTTPAFLERLGVDSLEELPPLSPLLPGIEDLEEFS</sequence>
<gene>
    <name evidence="5" type="primary">scpB</name>
    <name evidence="5" type="ORF">DWB68_05535</name>
</gene>
<keyword evidence="3" id="KW-0159">Chromosome partition</keyword>
<dbReference type="Proteomes" id="UP000265419">
    <property type="component" value="Unassembled WGS sequence"/>
</dbReference>
<protein>
    <submittedName>
        <fullName evidence="5">SMC-Scp complex subunit ScpB</fullName>
    </submittedName>
</protein>
<dbReference type="RefSeq" id="WP_119424148.1">
    <property type="nucleotide sequence ID" value="NZ_QQXK01000008.1"/>
</dbReference>
<keyword evidence="6" id="KW-1185">Reference proteome</keyword>
<dbReference type="PANTHER" id="PTHR34298:SF2">
    <property type="entry name" value="SEGREGATION AND CONDENSATION PROTEIN B"/>
    <property type="match status" value="1"/>
</dbReference>
<dbReference type="NCBIfam" id="TIGR00281">
    <property type="entry name" value="SMC-Scp complex subunit ScpB"/>
    <property type="match status" value="1"/>
</dbReference>
<keyword evidence="4" id="KW-0131">Cell cycle</keyword>
<dbReference type="AlphaFoldDB" id="A0A399JE09"/>
<evidence type="ECO:0000313" key="6">
    <source>
        <dbReference type="Proteomes" id="UP000265419"/>
    </source>
</evidence>
<evidence type="ECO:0000256" key="4">
    <source>
        <dbReference type="ARBA" id="ARBA00023306"/>
    </source>
</evidence>
<reference evidence="5 6" key="1">
    <citation type="submission" date="2018-07" db="EMBL/GenBank/DDBJ databases">
        <title>Arthrobacter sp. nov., isolated from raw cow's milk with high bacterial count.</title>
        <authorList>
            <person name="Hahne J."/>
            <person name="Isele D."/>
            <person name="Lipski A."/>
        </authorList>
    </citation>
    <scope>NUCLEOTIDE SEQUENCE [LARGE SCALE GENOMIC DNA]</scope>
    <source>
        <strain evidence="5 6">JZ R-35</strain>
    </source>
</reference>
<evidence type="ECO:0000256" key="2">
    <source>
        <dbReference type="ARBA" id="ARBA00022618"/>
    </source>
</evidence>
<dbReference type="Pfam" id="PF04079">
    <property type="entry name" value="SMC_ScpB"/>
    <property type="match status" value="1"/>
</dbReference>
<dbReference type="SUPFAM" id="SSF46785">
    <property type="entry name" value="Winged helix' DNA-binding domain"/>
    <property type="match status" value="2"/>
</dbReference>
<keyword evidence="1" id="KW-0963">Cytoplasm</keyword>
<dbReference type="GO" id="GO:0051301">
    <property type="term" value="P:cell division"/>
    <property type="evidence" value="ECO:0007669"/>
    <property type="project" value="UniProtKB-KW"/>
</dbReference>
<comment type="caution">
    <text evidence="5">The sequence shown here is derived from an EMBL/GenBank/DDBJ whole genome shotgun (WGS) entry which is preliminary data.</text>
</comment>